<protein>
    <submittedName>
        <fullName evidence="1">Uncharacterized protein</fullName>
    </submittedName>
</protein>
<evidence type="ECO:0000313" key="1">
    <source>
        <dbReference type="EMBL" id="MCU9850370.1"/>
    </source>
</evidence>
<dbReference type="EMBL" id="JAOVQO010000028">
    <property type="protein sequence ID" value="MCU9850370.1"/>
    <property type="molecule type" value="Genomic_DNA"/>
</dbReference>
<comment type="caution">
    <text evidence="1">The sequence shown here is derived from an EMBL/GenBank/DDBJ whole genome shotgun (WGS) entry which is preliminary data.</text>
</comment>
<organism evidence="1 2">
    <name type="scientific">Albidovulum salinarum</name>
    <dbReference type="NCBI Taxonomy" id="2984153"/>
    <lineage>
        <taxon>Bacteria</taxon>
        <taxon>Pseudomonadati</taxon>
        <taxon>Pseudomonadota</taxon>
        <taxon>Alphaproteobacteria</taxon>
        <taxon>Rhodobacterales</taxon>
        <taxon>Paracoccaceae</taxon>
        <taxon>Albidovulum</taxon>
    </lineage>
</organism>
<sequence>MKPVAMLAVPLYRSRPADGDKVFGEAEGTVGDQMAAIELTTRGLYLGVIGVGGNGPSFGVDLNALAKAMADAAETWLKSSEGKF</sequence>
<reference evidence="1 2" key="1">
    <citation type="submission" date="2022-10" db="EMBL/GenBank/DDBJ databases">
        <title>Defluviimonas sp. nov., isolated from ocean surface sediments.</title>
        <authorList>
            <person name="He W."/>
            <person name="Wang L."/>
            <person name="Zhang D.-F."/>
        </authorList>
    </citation>
    <scope>NUCLEOTIDE SEQUENCE [LARGE SCALE GENOMIC DNA]</scope>
    <source>
        <strain evidence="1 2">WL0024</strain>
    </source>
</reference>
<gene>
    <name evidence="1" type="ORF">OEZ60_20505</name>
</gene>
<dbReference type="Proteomes" id="UP001209535">
    <property type="component" value="Unassembled WGS sequence"/>
</dbReference>
<name>A0ABT2X9S2_9RHOB</name>
<dbReference type="RefSeq" id="WP_263340392.1">
    <property type="nucleotide sequence ID" value="NZ_JAOVQO010000028.1"/>
</dbReference>
<proteinExistence type="predicted"/>
<evidence type="ECO:0000313" key="2">
    <source>
        <dbReference type="Proteomes" id="UP001209535"/>
    </source>
</evidence>
<keyword evidence="2" id="KW-1185">Reference proteome</keyword>
<accession>A0ABT2X9S2</accession>